<gene>
    <name evidence="11" type="ORF">ACFFR3_47475</name>
</gene>
<keyword evidence="2" id="KW-0813">Transport</keyword>
<dbReference type="SUPFAM" id="SSF52540">
    <property type="entry name" value="P-loop containing nucleoside triphosphate hydrolases"/>
    <property type="match status" value="1"/>
</dbReference>
<reference evidence="11 12" key="1">
    <citation type="submission" date="2024-09" db="EMBL/GenBank/DDBJ databases">
        <authorList>
            <person name="Sun Q."/>
            <person name="Mori K."/>
        </authorList>
    </citation>
    <scope>NUCLEOTIDE SEQUENCE [LARGE SCALE GENOMIC DNA]</scope>
    <source>
        <strain evidence="11 12">JCM 3324</strain>
    </source>
</reference>
<dbReference type="InterPro" id="IPR005894">
    <property type="entry name" value="DrrA"/>
</dbReference>
<organism evidence="11 12">
    <name type="scientific">Nonomuraea salmonea</name>
    <dbReference type="NCBI Taxonomy" id="46181"/>
    <lineage>
        <taxon>Bacteria</taxon>
        <taxon>Bacillati</taxon>
        <taxon>Actinomycetota</taxon>
        <taxon>Actinomycetes</taxon>
        <taxon>Streptosporangiales</taxon>
        <taxon>Streptosporangiaceae</taxon>
        <taxon>Nonomuraea</taxon>
    </lineage>
</organism>
<evidence type="ECO:0000256" key="7">
    <source>
        <dbReference type="ARBA" id="ARBA00023136"/>
    </source>
</evidence>
<evidence type="ECO:0000256" key="8">
    <source>
        <dbReference type="ARBA" id="ARBA00023251"/>
    </source>
</evidence>
<name>A0ABV5P3M8_9ACTN</name>
<evidence type="ECO:0000256" key="3">
    <source>
        <dbReference type="ARBA" id="ARBA00022475"/>
    </source>
</evidence>
<dbReference type="Gene3D" id="3.40.50.300">
    <property type="entry name" value="P-loop containing nucleotide triphosphate hydrolases"/>
    <property type="match status" value="1"/>
</dbReference>
<keyword evidence="5 11" id="KW-0067">ATP-binding</keyword>
<protein>
    <submittedName>
        <fullName evidence="11">ATP-binding cassette domain-containing protein</fullName>
    </submittedName>
</protein>
<proteinExistence type="inferred from homology"/>
<evidence type="ECO:0000256" key="1">
    <source>
        <dbReference type="ARBA" id="ARBA00004413"/>
    </source>
</evidence>
<keyword evidence="12" id="KW-1185">Reference proteome</keyword>
<dbReference type="PANTHER" id="PTHR42711:SF19">
    <property type="entry name" value="DOXORUBICIN RESISTANCE ATP-BINDING PROTEIN DRRA"/>
    <property type="match status" value="1"/>
</dbReference>
<evidence type="ECO:0000256" key="9">
    <source>
        <dbReference type="ARBA" id="ARBA00049985"/>
    </source>
</evidence>
<dbReference type="PANTHER" id="PTHR42711">
    <property type="entry name" value="ABC TRANSPORTER ATP-BINDING PROTEIN"/>
    <property type="match status" value="1"/>
</dbReference>
<dbReference type="GO" id="GO:0005524">
    <property type="term" value="F:ATP binding"/>
    <property type="evidence" value="ECO:0007669"/>
    <property type="project" value="UniProtKB-KW"/>
</dbReference>
<dbReference type="InterPro" id="IPR027417">
    <property type="entry name" value="P-loop_NTPase"/>
</dbReference>
<feature type="domain" description="ABC transporter" evidence="10">
    <location>
        <begin position="6"/>
        <end position="236"/>
    </location>
</feature>
<keyword evidence="4" id="KW-0547">Nucleotide-binding</keyword>
<dbReference type="SMART" id="SM00382">
    <property type="entry name" value="AAA"/>
    <property type="match status" value="1"/>
</dbReference>
<comment type="similarity">
    <text evidence="9">Belongs to the ABC transporter superfamily. Drug exporter-1 (DrugE1) (TC 3.A.1.105) family.</text>
</comment>
<dbReference type="EMBL" id="JBHMCF010000061">
    <property type="protein sequence ID" value="MFB9477183.1"/>
    <property type="molecule type" value="Genomic_DNA"/>
</dbReference>
<evidence type="ECO:0000256" key="6">
    <source>
        <dbReference type="ARBA" id="ARBA00022967"/>
    </source>
</evidence>
<dbReference type="PROSITE" id="PS00211">
    <property type="entry name" value="ABC_TRANSPORTER_1"/>
    <property type="match status" value="1"/>
</dbReference>
<keyword evidence="8" id="KW-0046">Antibiotic resistance</keyword>
<comment type="subcellular location">
    <subcellularLocation>
        <location evidence="1">Cell membrane</location>
        <topology evidence="1">Peripheral membrane protein</topology>
        <orientation evidence="1">Cytoplasmic side</orientation>
    </subcellularLocation>
</comment>
<keyword evidence="3" id="KW-1003">Cell membrane</keyword>
<dbReference type="InterPro" id="IPR003439">
    <property type="entry name" value="ABC_transporter-like_ATP-bd"/>
</dbReference>
<accession>A0ABV5P3M8</accession>
<dbReference type="InterPro" id="IPR003593">
    <property type="entry name" value="AAA+_ATPase"/>
</dbReference>
<dbReference type="NCBIfam" id="TIGR01188">
    <property type="entry name" value="drrA"/>
    <property type="match status" value="1"/>
</dbReference>
<evidence type="ECO:0000313" key="11">
    <source>
        <dbReference type="EMBL" id="MFB9477183.1"/>
    </source>
</evidence>
<dbReference type="PROSITE" id="PS50893">
    <property type="entry name" value="ABC_TRANSPORTER_2"/>
    <property type="match status" value="1"/>
</dbReference>
<dbReference type="Proteomes" id="UP001589568">
    <property type="component" value="Unassembled WGS sequence"/>
</dbReference>
<dbReference type="Pfam" id="PF00005">
    <property type="entry name" value="ABC_tran"/>
    <property type="match status" value="1"/>
</dbReference>
<dbReference type="RefSeq" id="WP_379485319.1">
    <property type="nucleotide sequence ID" value="NZ_JBHMCF010000061.1"/>
</dbReference>
<evidence type="ECO:0000256" key="2">
    <source>
        <dbReference type="ARBA" id="ARBA00022448"/>
    </source>
</evidence>
<keyword evidence="6" id="KW-1278">Translocase</keyword>
<evidence type="ECO:0000256" key="4">
    <source>
        <dbReference type="ARBA" id="ARBA00022741"/>
    </source>
</evidence>
<evidence type="ECO:0000313" key="12">
    <source>
        <dbReference type="Proteomes" id="UP001589568"/>
    </source>
</evidence>
<dbReference type="InterPro" id="IPR017871">
    <property type="entry name" value="ABC_transporter-like_CS"/>
</dbReference>
<comment type="caution">
    <text evidence="11">The sequence shown here is derived from an EMBL/GenBank/DDBJ whole genome shotgun (WGS) entry which is preliminary data.</text>
</comment>
<keyword evidence="7" id="KW-0472">Membrane</keyword>
<sequence>MTSPAIQARGLVKRFGAHRAVDGIDLEVPAASVYAVLGPNGAGKTTTIKMIATLIRPDGGTARVLGHDVVTEAARVRERLALTGQFASLDEDLTGLENLTLLARLRGHRGKAARSRAAGLLDAFDLGAAARKEVKTYSGGMRRRLDIAASLVVRPGLLLLDEPTTGLDPRGRGQVWQCVRALADAGTTVLLTTQYLEEADRLADRIAVVDHGRVIAEGTSGRLKALAGSGALRVRVADPADRAPVAGLLGGLLGAVPVLEADPVALTLRVERPDAVAPALAAVTERGYAVGEYALAQPSLDEVFLALTGRAADRPLPEEAA</sequence>
<dbReference type="InterPro" id="IPR050763">
    <property type="entry name" value="ABC_transporter_ATP-binding"/>
</dbReference>
<evidence type="ECO:0000259" key="10">
    <source>
        <dbReference type="PROSITE" id="PS50893"/>
    </source>
</evidence>
<evidence type="ECO:0000256" key="5">
    <source>
        <dbReference type="ARBA" id="ARBA00022840"/>
    </source>
</evidence>